<reference evidence="4 5" key="1">
    <citation type="journal article" date="2013" name="Genome Announc.">
        <title>Draft genome sequences for three mercury-methylating, sulfate-reducing bacteria.</title>
        <authorList>
            <person name="Brown S.D."/>
            <person name="Hurt R.A.Jr."/>
            <person name="Gilmour C.C."/>
            <person name="Elias D.A."/>
        </authorList>
    </citation>
    <scope>NUCLEOTIDE SEQUENCE [LARGE SCALE GENOMIC DNA]</scope>
    <source>
        <strain evidence="4 5">DSM 2059</strain>
    </source>
</reference>
<sequence>MTSRVLTGEHFINGDIACAEGAIAAGCTFFGGYPITPATEVAEHISIRLPRVGGTFIQMEDEIAAMTSVLGGAWTGAKSMTATSGPGFSLMMETIGLAVVTETPCVVVNVQRAGPSTGLPTQGAQADMMQARWGSHGDYEIIAVAPASPQEMFDLTITAFNLSEAYRTPVFIMSDEIVGHMSERVVIPEAGKIRTVSRPRPAGRKDRFRLYRPGPNGVAPMPAIGDGYKIHVTGLTHDEKGYPVMSVETQKEMIERITGKIRNNIDDIVMTESYRLSDADIAVVSYGVSARTSFTAVDEARKRGIRAGMLRLVTVWPFPEKQIRALAQKVKGIITVEINMGQISREVERCAAGRVPTIGVGHHGGAIIPPEAVIDAMEKEVMR</sequence>
<keyword evidence="5" id="KW-1185">Reference proteome</keyword>
<dbReference type="EMBL" id="ATHJ01000081">
    <property type="protein sequence ID" value="EPR40743.1"/>
    <property type="molecule type" value="Genomic_DNA"/>
</dbReference>
<dbReference type="eggNOG" id="COG0674">
    <property type="taxonomic scope" value="Bacteria"/>
</dbReference>
<feature type="domain" description="Pyruvate:ferredoxin oxidoreductase core" evidence="3">
    <location>
        <begin position="279"/>
        <end position="372"/>
    </location>
</feature>
<dbReference type="SUPFAM" id="SSF52518">
    <property type="entry name" value="Thiamin diphosphate-binding fold (THDP-binding)"/>
    <property type="match status" value="1"/>
</dbReference>
<organism evidence="4 5">
    <name type="scientific">Desulfococcus multivorans DSM 2059</name>
    <dbReference type="NCBI Taxonomy" id="1121405"/>
    <lineage>
        <taxon>Bacteria</taxon>
        <taxon>Pseudomonadati</taxon>
        <taxon>Thermodesulfobacteriota</taxon>
        <taxon>Desulfobacteria</taxon>
        <taxon>Desulfobacterales</taxon>
        <taxon>Desulfococcaceae</taxon>
        <taxon>Desulfococcus</taxon>
    </lineage>
</organism>
<proteinExistence type="predicted"/>
<dbReference type="NCBIfam" id="NF006412">
    <property type="entry name" value="PRK08659.1"/>
    <property type="match status" value="1"/>
</dbReference>
<dbReference type="GO" id="GO:0016491">
    <property type="term" value="F:oxidoreductase activity"/>
    <property type="evidence" value="ECO:0007669"/>
    <property type="project" value="UniProtKB-KW"/>
</dbReference>
<dbReference type="Gene3D" id="3.40.50.970">
    <property type="match status" value="1"/>
</dbReference>
<dbReference type="InterPro" id="IPR002880">
    <property type="entry name" value="Pyrv_Fd/Flavodoxin_OxRdtase_N"/>
</dbReference>
<comment type="caution">
    <text evidence="4">The sequence shown here is derived from an EMBL/GenBank/DDBJ whole genome shotgun (WGS) entry which is preliminary data.</text>
</comment>
<evidence type="ECO:0000259" key="2">
    <source>
        <dbReference type="Pfam" id="PF01855"/>
    </source>
</evidence>
<dbReference type="Proteomes" id="UP000014977">
    <property type="component" value="Unassembled WGS sequence"/>
</dbReference>
<keyword evidence="1" id="KW-0560">Oxidoreductase</keyword>
<evidence type="ECO:0000256" key="1">
    <source>
        <dbReference type="ARBA" id="ARBA00023002"/>
    </source>
</evidence>
<dbReference type="OrthoDB" id="9794954at2"/>
<keyword evidence="4" id="KW-0670">Pyruvate</keyword>
<evidence type="ECO:0000313" key="4">
    <source>
        <dbReference type="EMBL" id="EPR40743.1"/>
    </source>
</evidence>
<dbReference type="Pfam" id="PF17147">
    <property type="entry name" value="PFOR_II"/>
    <property type="match status" value="1"/>
</dbReference>
<evidence type="ECO:0000259" key="3">
    <source>
        <dbReference type="Pfam" id="PF17147"/>
    </source>
</evidence>
<dbReference type="RefSeq" id="WP_020876770.1">
    <property type="nucleotide sequence ID" value="NZ_ATHJ01000081.1"/>
</dbReference>
<protein>
    <submittedName>
        <fullName evidence="4">Pyruvate flavodoxin/ferredoxin oxidoreductase domain protein</fullName>
    </submittedName>
</protein>
<dbReference type="InterPro" id="IPR033412">
    <property type="entry name" value="PFOR_II"/>
</dbReference>
<dbReference type="PANTHER" id="PTHR43088">
    <property type="entry name" value="SUBUNIT OF PYRUVATE:FLAVODOXIN OXIDOREDUCTASE-RELATED"/>
    <property type="match status" value="1"/>
</dbReference>
<gene>
    <name evidence="4" type="ORF">dsmv_2339</name>
</gene>
<feature type="domain" description="Pyruvate flavodoxin/ferredoxin oxidoreductase pyrimidine binding" evidence="2">
    <location>
        <begin position="20"/>
        <end position="255"/>
    </location>
</feature>
<dbReference type="AlphaFoldDB" id="S7V886"/>
<dbReference type="FunFam" id="3.40.50.970:FF:000022">
    <property type="entry name" value="2-oxoglutarate ferredoxin oxidoreductase alpha subunit"/>
    <property type="match status" value="1"/>
</dbReference>
<dbReference type="STRING" id="897.B2D07_01415"/>
<dbReference type="InterPro" id="IPR009014">
    <property type="entry name" value="Transketo_C/PFOR_II"/>
</dbReference>
<name>S7V886_DESML</name>
<accession>S7V886</accession>
<dbReference type="InterPro" id="IPR029061">
    <property type="entry name" value="THDP-binding"/>
</dbReference>
<dbReference type="PANTHER" id="PTHR43088:SF1">
    <property type="entry name" value="SUBUNIT OF PYRUVATE:FLAVODOXIN OXIDOREDUCTASE"/>
    <property type="match status" value="1"/>
</dbReference>
<dbReference type="SUPFAM" id="SSF52922">
    <property type="entry name" value="TK C-terminal domain-like"/>
    <property type="match status" value="1"/>
</dbReference>
<dbReference type="Gene3D" id="3.40.50.920">
    <property type="match status" value="1"/>
</dbReference>
<dbReference type="InterPro" id="IPR052368">
    <property type="entry name" value="2-oxoacid_oxidoreductase"/>
</dbReference>
<dbReference type="Pfam" id="PF01855">
    <property type="entry name" value="POR_N"/>
    <property type="match status" value="1"/>
</dbReference>
<dbReference type="CDD" id="cd07034">
    <property type="entry name" value="TPP_PYR_PFOR_IOR-alpha_like"/>
    <property type="match status" value="1"/>
</dbReference>
<dbReference type="PATRIC" id="fig|1121405.3.peg.1914"/>
<evidence type="ECO:0000313" key="5">
    <source>
        <dbReference type="Proteomes" id="UP000014977"/>
    </source>
</evidence>